<evidence type="ECO:0000256" key="3">
    <source>
        <dbReference type="ARBA" id="ARBA00022729"/>
    </source>
</evidence>
<evidence type="ECO:0000256" key="4">
    <source>
        <dbReference type="ARBA" id="ARBA00023235"/>
    </source>
</evidence>
<dbReference type="AlphaFoldDB" id="A0A7W9JF29"/>
<evidence type="ECO:0000313" key="8">
    <source>
        <dbReference type="Proteomes" id="UP000549971"/>
    </source>
</evidence>
<proteinExistence type="predicted"/>
<dbReference type="EMBL" id="JACHMY010000001">
    <property type="protein sequence ID" value="MBB5840982.1"/>
    <property type="molecule type" value="Genomic_DNA"/>
</dbReference>
<keyword evidence="8" id="KW-1185">Reference proteome</keyword>
<dbReference type="Pfam" id="PF01817">
    <property type="entry name" value="CM_2"/>
    <property type="match status" value="1"/>
</dbReference>
<protein>
    <recommendedName>
        <fullName evidence="2">chorismate mutase</fullName>
        <ecNumber evidence="2">5.4.99.5</ecNumber>
    </recommendedName>
</protein>
<dbReference type="PROSITE" id="PS51168">
    <property type="entry name" value="CHORISMATE_MUT_2"/>
    <property type="match status" value="1"/>
</dbReference>
<evidence type="ECO:0000256" key="1">
    <source>
        <dbReference type="ARBA" id="ARBA00004817"/>
    </source>
</evidence>
<dbReference type="InterPro" id="IPR051331">
    <property type="entry name" value="Chorismate_mutase-related"/>
</dbReference>
<evidence type="ECO:0000259" key="6">
    <source>
        <dbReference type="PROSITE" id="PS51168"/>
    </source>
</evidence>
<dbReference type="SUPFAM" id="SSF48600">
    <property type="entry name" value="Chorismate mutase II"/>
    <property type="match status" value="1"/>
</dbReference>
<accession>A0A7W9JF29</accession>
<dbReference type="RefSeq" id="WP_202893248.1">
    <property type="nucleotide sequence ID" value="NZ_JACHMY010000001.1"/>
</dbReference>
<evidence type="ECO:0000313" key="7">
    <source>
        <dbReference type="EMBL" id="MBB5840982.1"/>
    </source>
</evidence>
<dbReference type="EC" id="5.4.99.5" evidence="2"/>
<dbReference type="InterPro" id="IPR002701">
    <property type="entry name" value="CM_II_prokaryot"/>
</dbReference>
<dbReference type="PANTHER" id="PTHR38041">
    <property type="entry name" value="CHORISMATE MUTASE"/>
    <property type="match status" value="1"/>
</dbReference>
<dbReference type="NCBIfam" id="TIGR01806">
    <property type="entry name" value="CM_mono2"/>
    <property type="match status" value="1"/>
</dbReference>
<feature type="chain" id="PRO_5031323914" description="chorismate mutase" evidence="5">
    <location>
        <begin position="25"/>
        <end position="196"/>
    </location>
</feature>
<dbReference type="SMART" id="SM00830">
    <property type="entry name" value="CM_2"/>
    <property type="match status" value="1"/>
</dbReference>
<gene>
    <name evidence="7" type="ORF">HDA39_007716</name>
</gene>
<feature type="domain" description="Chorismate mutase" evidence="6">
    <location>
        <begin position="22"/>
        <end position="114"/>
    </location>
</feature>
<sequence length="196" mass="20892">MKRLVGCLVAGVVLAGLMGSPASATELGGSGQATLGRAGLGQLTGLVADRIEVGDLVAASKFGTDKPIDDPAREQVVLDQARASAIQLGIDPEETVVFFRDQVEASKVVQRGLFARWTAHPDEAPTTRPDLNEIRATLDRLTTDLLQALRSTTYVRHAGLRCAVDLTTSSILTVAEHRLDHLHTQAFRGAVADVCR</sequence>
<dbReference type="GO" id="GO:0046417">
    <property type="term" value="P:chorismate metabolic process"/>
    <property type="evidence" value="ECO:0007669"/>
    <property type="project" value="InterPro"/>
</dbReference>
<evidence type="ECO:0000256" key="5">
    <source>
        <dbReference type="SAM" id="SignalP"/>
    </source>
</evidence>
<dbReference type="Proteomes" id="UP000549971">
    <property type="component" value="Unassembled WGS sequence"/>
</dbReference>
<keyword evidence="4 7" id="KW-0413">Isomerase</keyword>
<dbReference type="UniPathway" id="UPA00120">
    <property type="reaction ID" value="UER00203"/>
</dbReference>
<dbReference type="InterPro" id="IPR036979">
    <property type="entry name" value="CM_dom_sf"/>
</dbReference>
<reference evidence="7 8" key="1">
    <citation type="submission" date="2020-08" db="EMBL/GenBank/DDBJ databases">
        <title>Sequencing the genomes of 1000 actinobacteria strains.</title>
        <authorList>
            <person name="Klenk H.-P."/>
        </authorList>
    </citation>
    <scope>NUCLEOTIDE SEQUENCE [LARGE SCALE GENOMIC DNA]</scope>
    <source>
        <strain evidence="7 8">DSM 28967</strain>
    </source>
</reference>
<dbReference type="PANTHER" id="PTHR38041:SF2">
    <property type="entry name" value="SECRETED CHORISMATE MUTASE"/>
    <property type="match status" value="1"/>
</dbReference>
<keyword evidence="3 5" id="KW-0732">Signal</keyword>
<dbReference type="InterPro" id="IPR008240">
    <property type="entry name" value="Chorismate_mutase_periplasmic"/>
</dbReference>
<feature type="signal peptide" evidence="5">
    <location>
        <begin position="1"/>
        <end position="24"/>
    </location>
</feature>
<dbReference type="GO" id="GO:0009697">
    <property type="term" value="P:salicylic acid biosynthetic process"/>
    <property type="evidence" value="ECO:0007669"/>
    <property type="project" value="TreeGrafter"/>
</dbReference>
<dbReference type="GO" id="GO:0004106">
    <property type="term" value="F:chorismate mutase activity"/>
    <property type="evidence" value="ECO:0007669"/>
    <property type="project" value="UniProtKB-EC"/>
</dbReference>
<name>A0A7W9JF29_9ACTN</name>
<dbReference type="InterPro" id="IPR036263">
    <property type="entry name" value="Chorismate_II_sf"/>
</dbReference>
<dbReference type="Gene3D" id="1.20.59.10">
    <property type="entry name" value="Chorismate mutase"/>
    <property type="match status" value="1"/>
</dbReference>
<comment type="pathway">
    <text evidence="1">Metabolic intermediate biosynthesis; prephenate biosynthesis; prephenate from chorismate: step 1/1.</text>
</comment>
<comment type="caution">
    <text evidence="7">The sequence shown here is derived from an EMBL/GenBank/DDBJ whole genome shotgun (WGS) entry which is preliminary data.</text>
</comment>
<organism evidence="7 8">
    <name type="scientific">Kribbella italica</name>
    <dbReference type="NCBI Taxonomy" id="1540520"/>
    <lineage>
        <taxon>Bacteria</taxon>
        <taxon>Bacillati</taxon>
        <taxon>Actinomycetota</taxon>
        <taxon>Actinomycetes</taxon>
        <taxon>Propionibacteriales</taxon>
        <taxon>Kribbellaceae</taxon>
        <taxon>Kribbella</taxon>
    </lineage>
</organism>
<evidence type="ECO:0000256" key="2">
    <source>
        <dbReference type="ARBA" id="ARBA00012404"/>
    </source>
</evidence>